<feature type="transmembrane region" description="Helical" evidence="2">
    <location>
        <begin position="174"/>
        <end position="196"/>
    </location>
</feature>
<organism evidence="3 4">
    <name type="scientific">Nonomuraea pusilla</name>
    <dbReference type="NCBI Taxonomy" id="46177"/>
    <lineage>
        <taxon>Bacteria</taxon>
        <taxon>Bacillati</taxon>
        <taxon>Actinomycetota</taxon>
        <taxon>Actinomycetes</taxon>
        <taxon>Streptosporangiales</taxon>
        <taxon>Streptosporangiaceae</taxon>
        <taxon>Nonomuraea</taxon>
    </lineage>
</organism>
<accession>A0A1H7N6S7</accession>
<dbReference type="EMBL" id="FOBF01000004">
    <property type="protein sequence ID" value="SEL19019.1"/>
    <property type="molecule type" value="Genomic_DNA"/>
</dbReference>
<gene>
    <name evidence="3" type="ORF">SAMN05660976_01928</name>
</gene>
<evidence type="ECO:0000313" key="4">
    <source>
        <dbReference type="Proteomes" id="UP000198953"/>
    </source>
</evidence>
<feature type="region of interest" description="Disordered" evidence="1">
    <location>
        <begin position="140"/>
        <end position="162"/>
    </location>
</feature>
<evidence type="ECO:0000256" key="1">
    <source>
        <dbReference type="SAM" id="MobiDB-lite"/>
    </source>
</evidence>
<feature type="transmembrane region" description="Helical" evidence="2">
    <location>
        <begin position="208"/>
        <end position="227"/>
    </location>
</feature>
<dbReference type="RefSeq" id="WP_055503243.1">
    <property type="nucleotide sequence ID" value="NZ_BBZG01000001.1"/>
</dbReference>
<feature type="transmembrane region" description="Helical" evidence="2">
    <location>
        <begin position="118"/>
        <end position="138"/>
    </location>
</feature>
<protein>
    <recommendedName>
        <fullName evidence="5">DUF1648 domain-containing protein</fullName>
    </recommendedName>
</protein>
<name>A0A1H7N6S7_9ACTN</name>
<dbReference type="Proteomes" id="UP000198953">
    <property type="component" value="Unassembled WGS sequence"/>
</dbReference>
<evidence type="ECO:0008006" key="5">
    <source>
        <dbReference type="Google" id="ProtNLM"/>
    </source>
</evidence>
<keyword evidence="2" id="KW-0812">Transmembrane</keyword>
<dbReference type="OrthoDB" id="4303577at2"/>
<proteinExistence type="predicted"/>
<keyword evidence="2" id="KW-0472">Membrane</keyword>
<sequence length="331" mass="34368">MTPRAIAASWGLLVATLLAGVPLALRDRLPDPLATHWSGSVPDGSMSFTVHVLSDLGLWALLWGSAFGIALYGRALRRRLSRTYFWGGLFGGGVFVLGVAASSLAANLDAPTWSDARMPGWHVALVLGLAAATGALAGRLGRGEPDQRPPEGERPPRLKLGPGRRSVWVGRVSNPWLTGLTAVAAAGLAAVALLSLTGAVEGETVTAALPALALALLAGVFTSSVSVRVTEDGVAIGFGPLGWPVRRIRLSQIDTAWSETRYPSQVGGWGLRGFPGTATIMLRGGDCLILRYRSGGQLAVSIDDAARAASLINALIPDRGPSTPSSSTRTA</sequence>
<feature type="transmembrane region" description="Helical" evidence="2">
    <location>
        <begin position="84"/>
        <end position="106"/>
    </location>
</feature>
<reference evidence="3 4" key="1">
    <citation type="submission" date="2016-10" db="EMBL/GenBank/DDBJ databases">
        <authorList>
            <person name="de Groot N.N."/>
        </authorList>
    </citation>
    <scope>NUCLEOTIDE SEQUENCE [LARGE SCALE GENOMIC DNA]</scope>
    <source>
        <strain evidence="3 4">DSM 43357</strain>
    </source>
</reference>
<feature type="compositionally biased region" description="Basic and acidic residues" evidence="1">
    <location>
        <begin position="141"/>
        <end position="156"/>
    </location>
</feature>
<keyword evidence="2" id="KW-1133">Transmembrane helix</keyword>
<evidence type="ECO:0000313" key="3">
    <source>
        <dbReference type="EMBL" id="SEL19019.1"/>
    </source>
</evidence>
<feature type="transmembrane region" description="Helical" evidence="2">
    <location>
        <begin position="50"/>
        <end position="72"/>
    </location>
</feature>
<keyword evidence="4" id="KW-1185">Reference proteome</keyword>
<dbReference type="STRING" id="46177.SAMN05660976_01928"/>
<evidence type="ECO:0000256" key="2">
    <source>
        <dbReference type="SAM" id="Phobius"/>
    </source>
</evidence>
<dbReference type="AlphaFoldDB" id="A0A1H7N6S7"/>